<evidence type="ECO:0000313" key="6">
    <source>
        <dbReference type="Proteomes" id="UP000243359"/>
    </source>
</evidence>
<comment type="similarity">
    <text evidence="3">Belongs to the transposase IS3/IS150/IS904 family.</text>
</comment>
<comment type="function">
    <text evidence="2">Involved in the transposition of the insertion sequence IS3.</text>
</comment>
<dbReference type="InterPro" id="IPR050900">
    <property type="entry name" value="Transposase_IS3/IS150/IS904"/>
</dbReference>
<dbReference type="Pfam" id="PF13333">
    <property type="entry name" value="rve_2"/>
    <property type="match status" value="1"/>
</dbReference>
<accession>A0A1H1ZEZ7</accession>
<feature type="domain" description="Integrase catalytic" evidence="4">
    <location>
        <begin position="122"/>
        <end position="284"/>
    </location>
</feature>
<evidence type="ECO:0000259" key="4">
    <source>
        <dbReference type="PROSITE" id="PS50994"/>
    </source>
</evidence>
<name>A0A1H1ZEZ7_9PSED</name>
<gene>
    <name evidence="5" type="ORF">SAMN05216221_4231</name>
</gene>
<evidence type="ECO:0000313" key="5">
    <source>
        <dbReference type="EMBL" id="SDT32365.1"/>
    </source>
</evidence>
<reference evidence="6" key="1">
    <citation type="submission" date="2016-10" db="EMBL/GenBank/DDBJ databases">
        <authorList>
            <person name="Varghese N."/>
            <person name="Submissions S."/>
        </authorList>
    </citation>
    <scope>NUCLEOTIDE SEQUENCE [LARGE SCALE GENOMIC DNA]</scope>
    <source>
        <strain evidence="6">KCTC 32247</strain>
    </source>
</reference>
<dbReference type="InterPro" id="IPR012337">
    <property type="entry name" value="RNaseH-like_sf"/>
</dbReference>
<dbReference type="NCBIfam" id="NF033516">
    <property type="entry name" value="transpos_IS3"/>
    <property type="match status" value="1"/>
</dbReference>
<dbReference type="InterPro" id="IPR048020">
    <property type="entry name" value="Transpos_IS3"/>
</dbReference>
<dbReference type="Pfam" id="PF00665">
    <property type="entry name" value="rve"/>
    <property type="match status" value="1"/>
</dbReference>
<protein>
    <submittedName>
        <fullName evidence="5">Transposase InsO and inactivated derivatives</fullName>
    </submittedName>
</protein>
<evidence type="ECO:0000256" key="2">
    <source>
        <dbReference type="ARBA" id="ARBA00037276"/>
    </source>
</evidence>
<dbReference type="InterPro" id="IPR025948">
    <property type="entry name" value="HTH-like_dom"/>
</dbReference>
<evidence type="ECO:0000256" key="1">
    <source>
        <dbReference type="ARBA" id="ARBA00023125"/>
    </source>
</evidence>
<keyword evidence="1" id="KW-0238">DNA-binding</keyword>
<dbReference type="InterPro" id="IPR036397">
    <property type="entry name" value="RNaseH_sf"/>
</dbReference>
<dbReference type="Gene3D" id="3.30.420.10">
    <property type="entry name" value="Ribonuclease H-like superfamily/Ribonuclease H"/>
    <property type="match status" value="1"/>
</dbReference>
<dbReference type="PROSITE" id="PS50994">
    <property type="entry name" value="INTEGRASE"/>
    <property type="match status" value="1"/>
</dbReference>
<dbReference type="Pfam" id="PF13276">
    <property type="entry name" value="HTH_21"/>
    <property type="match status" value="1"/>
</dbReference>
<dbReference type="Proteomes" id="UP000243359">
    <property type="component" value="Chromosome I"/>
</dbReference>
<dbReference type="STRING" id="1392877.SAMN05216221_4231"/>
<sequence length="286" mass="32751">MKYAFMRAHVLQFPVKTMSRVLGVARSGFYAWCSRKTSMRDQRRAELDRQVAQAYSTRKGRSGAPRLCHDLREAGLSCNRKTVAASMQRQGLRARAARKFKATTNSRHSLPVAENLLKQDFTASAPNQKWVGDITYLHTEEGWLYLAVVIDLYSRMVIGWAMGERMTADLAGDALRMALWRRKQPTGVIVHSDRGSQYCSAAYQELIRTYHLQCSMSAKGNCYDNACAESFFHSLKVECIHGERFVTRSQMRETVFEYIEIDYNRQRRHSTLGHISPEAFEARMSA</sequence>
<dbReference type="GO" id="GO:0015074">
    <property type="term" value="P:DNA integration"/>
    <property type="evidence" value="ECO:0007669"/>
    <property type="project" value="InterPro"/>
</dbReference>
<dbReference type="SUPFAM" id="SSF53098">
    <property type="entry name" value="Ribonuclease H-like"/>
    <property type="match status" value="1"/>
</dbReference>
<dbReference type="PANTHER" id="PTHR46889:SF6">
    <property type="entry name" value="TRANSPOSASE INSF FOR INSERTION SEQUENCE IS3B"/>
    <property type="match status" value="1"/>
</dbReference>
<evidence type="ECO:0000256" key="3">
    <source>
        <dbReference type="ARBA" id="ARBA00043964"/>
    </source>
</evidence>
<organism evidence="5 6">
    <name type="scientific">Pseudomonas oryzae</name>
    <dbReference type="NCBI Taxonomy" id="1392877"/>
    <lineage>
        <taxon>Bacteria</taxon>
        <taxon>Pseudomonadati</taxon>
        <taxon>Pseudomonadota</taxon>
        <taxon>Gammaproteobacteria</taxon>
        <taxon>Pseudomonadales</taxon>
        <taxon>Pseudomonadaceae</taxon>
        <taxon>Pseudomonas</taxon>
    </lineage>
</organism>
<dbReference type="InterPro" id="IPR001584">
    <property type="entry name" value="Integrase_cat-core"/>
</dbReference>
<keyword evidence="6" id="KW-1185">Reference proteome</keyword>
<dbReference type="PANTHER" id="PTHR46889">
    <property type="entry name" value="TRANSPOSASE INSF FOR INSERTION SEQUENCE IS3B-RELATED"/>
    <property type="match status" value="1"/>
</dbReference>
<dbReference type="AlphaFoldDB" id="A0A1H1ZEZ7"/>
<dbReference type="GO" id="GO:0003677">
    <property type="term" value="F:DNA binding"/>
    <property type="evidence" value="ECO:0007669"/>
    <property type="project" value="UniProtKB-KW"/>
</dbReference>
<proteinExistence type="inferred from homology"/>
<dbReference type="EMBL" id="LT629751">
    <property type="protein sequence ID" value="SDT32365.1"/>
    <property type="molecule type" value="Genomic_DNA"/>
</dbReference>